<dbReference type="InterPro" id="IPR007627">
    <property type="entry name" value="RNA_pol_sigma70_r2"/>
</dbReference>
<accession>A0A5D0MJY3</accession>
<dbReference type="GO" id="GO:0006352">
    <property type="term" value="P:DNA-templated transcription initiation"/>
    <property type="evidence" value="ECO:0007669"/>
    <property type="project" value="InterPro"/>
</dbReference>
<dbReference type="Gene3D" id="1.10.1740.10">
    <property type="match status" value="1"/>
</dbReference>
<gene>
    <name evidence="7" type="ORF">FXF47_02500</name>
</gene>
<dbReference type="NCBIfam" id="TIGR02937">
    <property type="entry name" value="sigma70-ECF"/>
    <property type="match status" value="1"/>
</dbReference>
<dbReference type="SUPFAM" id="SSF88946">
    <property type="entry name" value="Sigma2 domain of RNA polymerase sigma factors"/>
    <property type="match status" value="1"/>
</dbReference>
<proteinExistence type="inferred from homology"/>
<feature type="domain" description="RNA polymerase sigma-70 region 2" evidence="5">
    <location>
        <begin position="27"/>
        <end position="93"/>
    </location>
</feature>
<evidence type="ECO:0000256" key="2">
    <source>
        <dbReference type="ARBA" id="ARBA00023015"/>
    </source>
</evidence>
<dbReference type="InterPro" id="IPR013249">
    <property type="entry name" value="RNA_pol_sigma70_r4_t2"/>
</dbReference>
<name>A0A5D0MJY3_9BACT</name>
<evidence type="ECO:0000256" key="1">
    <source>
        <dbReference type="ARBA" id="ARBA00010641"/>
    </source>
</evidence>
<dbReference type="InterPro" id="IPR036388">
    <property type="entry name" value="WH-like_DNA-bd_sf"/>
</dbReference>
<evidence type="ECO:0000256" key="3">
    <source>
        <dbReference type="ARBA" id="ARBA00023082"/>
    </source>
</evidence>
<sequence>MDEYDELNYEVIEAVLSGHTASFEKIIERFEAMVFDLTYKHIQNYEDARDLTQEIFIKVFENLDKYDKNYKFFSWIYRISLNEIYSYLKRNKWKQKTISIEKVKFFFVRDKNEKEDYKEAMLHKIQKIIDKEKDRDKQIFSLFYYSDYSIEEISKLTDETKSNVKVILHRLRNKIKEKLEVEVKK</sequence>
<dbReference type="Pfam" id="PF08281">
    <property type="entry name" value="Sigma70_r4_2"/>
    <property type="match status" value="1"/>
</dbReference>
<comment type="caution">
    <text evidence="7">The sequence shown here is derived from an EMBL/GenBank/DDBJ whole genome shotgun (WGS) entry which is preliminary data.</text>
</comment>
<dbReference type="InterPro" id="IPR013324">
    <property type="entry name" value="RNA_pol_sigma_r3/r4-like"/>
</dbReference>
<dbReference type="EMBL" id="VSIX01000029">
    <property type="protein sequence ID" value="TYB31760.1"/>
    <property type="molecule type" value="Genomic_DNA"/>
</dbReference>
<keyword evidence="4" id="KW-0804">Transcription</keyword>
<dbReference type="Pfam" id="PF04542">
    <property type="entry name" value="Sigma70_r2"/>
    <property type="match status" value="1"/>
</dbReference>
<dbReference type="Proteomes" id="UP000324143">
    <property type="component" value="Unassembled WGS sequence"/>
</dbReference>
<dbReference type="InterPro" id="IPR039425">
    <property type="entry name" value="RNA_pol_sigma-70-like"/>
</dbReference>
<dbReference type="InterPro" id="IPR013325">
    <property type="entry name" value="RNA_pol_sigma_r2"/>
</dbReference>
<evidence type="ECO:0000259" key="5">
    <source>
        <dbReference type="Pfam" id="PF04542"/>
    </source>
</evidence>
<evidence type="ECO:0000259" key="6">
    <source>
        <dbReference type="Pfam" id="PF08281"/>
    </source>
</evidence>
<dbReference type="PANTHER" id="PTHR43133">
    <property type="entry name" value="RNA POLYMERASE ECF-TYPE SIGMA FACTO"/>
    <property type="match status" value="1"/>
</dbReference>
<keyword evidence="2" id="KW-0805">Transcription regulation</keyword>
<keyword evidence="3" id="KW-0731">Sigma factor</keyword>
<protein>
    <submittedName>
        <fullName evidence="7">Sigma-70 family RNA polymerase sigma factor</fullName>
    </submittedName>
</protein>
<evidence type="ECO:0000313" key="8">
    <source>
        <dbReference type="Proteomes" id="UP000324143"/>
    </source>
</evidence>
<dbReference type="InterPro" id="IPR014284">
    <property type="entry name" value="RNA_pol_sigma-70_dom"/>
</dbReference>
<dbReference type="PANTHER" id="PTHR43133:SF51">
    <property type="entry name" value="RNA POLYMERASE SIGMA FACTOR"/>
    <property type="match status" value="1"/>
</dbReference>
<dbReference type="SUPFAM" id="SSF88659">
    <property type="entry name" value="Sigma3 and sigma4 domains of RNA polymerase sigma factors"/>
    <property type="match status" value="1"/>
</dbReference>
<reference evidence="7" key="1">
    <citation type="submission" date="2019-08" db="EMBL/GenBank/DDBJ databases">
        <title>Genomic characterization of a novel candidate phylum (ARYD3) from a high temperature, high salinity tertiary oil reservoir in north central Oklahoma, USA.</title>
        <authorList>
            <person name="Youssef N.H."/>
            <person name="Yadav A."/>
            <person name="Elshahed M.S."/>
        </authorList>
    </citation>
    <scope>NUCLEOTIDE SEQUENCE [LARGE SCALE GENOMIC DNA]</scope>
    <source>
        <strain evidence="7">ARYD3</strain>
    </source>
</reference>
<keyword evidence="8" id="KW-1185">Reference proteome</keyword>
<evidence type="ECO:0000313" key="7">
    <source>
        <dbReference type="EMBL" id="TYB31760.1"/>
    </source>
</evidence>
<evidence type="ECO:0000256" key="4">
    <source>
        <dbReference type="ARBA" id="ARBA00023163"/>
    </source>
</evidence>
<comment type="similarity">
    <text evidence="1">Belongs to the sigma-70 factor family. ECF subfamily.</text>
</comment>
<dbReference type="AlphaFoldDB" id="A0A5D0MJY3"/>
<dbReference type="GO" id="GO:0016987">
    <property type="term" value="F:sigma factor activity"/>
    <property type="evidence" value="ECO:0007669"/>
    <property type="project" value="UniProtKB-KW"/>
</dbReference>
<dbReference type="Gene3D" id="1.10.10.10">
    <property type="entry name" value="Winged helix-like DNA-binding domain superfamily/Winged helix DNA-binding domain"/>
    <property type="match status" value="1"/>
</dbReference>
<dbReference type="GO" id="GO:0003677">
    <property type="term" value="F:DNA binding"/>
    <property type="evidence" value="ECO:0007669"/>
    <property type="project" value="InterPro"/>
</dbReference>
<feature type="domain" description="RNA polymerase sigma factor 70 region 4 type 2" evidence="6">
    <location>
        <begin position="133"/>
        <end position="174"/>
    </location>
</feature>
<organism evidence="7 8">
    <name type="scientific">Candidatus Mcinerneyibacterium aminivorans</name>
    <dbReference type="NCBI Taxonomy" id="2703815"/>
    <lineage>
        <taxon>Bacteria</taxon>
        <taxon>Candidatus Macinerneyibacteriota</taxon>
        <taxon>Candidatus Mcinerneyibacteria</taxon>
        <taxon>Candidatus Mcinerneyibacteriales</taxon>
        <taxon>Candidatus Mcinerneyibacteriaceae</taxon>
        <taxon>Candidatus Mcinerneyibacterium</taxon>
    </lineage>
</organism>